<dbReference type="PANTHER" id="PTHR30118:SF15">
    <property type="entry name" value="TRANSCRIPTIONAL REGULATORY PROTEIN"/>
    <property type="match status" value="1"/>
</dbReference>
<keyword evidence="7" id="KW-1185">Reference proteome</keyword>
<evidence type="ECO:0000313" key="7">
    <source>
        <dbReference type="Proteomes" id="UP000198407"/>
    </source>
</evidence>
<name>A0A239KHC0_9PSED</name>
<dbReference type="Proteomes" id="UP000198407">
    <property type="component" value="Unassembled WGS sequence"/>
</dbReference>
<dbReference type="InterPro" id="IPR005119">
    <property type="entry name" value="LysR_subst-bd"/>
</dbReference>
<evidence type="ECO:0000256" key="1">
    <source>
        <dbReference type="ARBA" id="ARBA00009437"/>
    </source>
</evidence>
<evidence type="ECO:0000256" key="4">
    <source>
        <dbReference type="ARBA" id="ARBA00023163"/>
    </source>
</evidence>
<dbReference type="InterPro" id="IPR000847">
    <property type="entry name" value="LysR_HTH_N"/>
</dbReference>
<dbReference type="Gene3D" id="1.10.10.10">
    <property type="entry name" value="Winged helix-like DNA-binding domain superfamily/Winged helix DNA-binding domain"/>
    <property type="match status" value="1"/>
</dbReference>
<dbReference type="InterPro" id="IPR036388">
    <property type="entry name" value="WH-like_DNA-bd_sf"/>
</dbReference>
<dbReference type="EMBL" id="FZOL01000027">
    <property type="protein sequence ID" value="SNT17786.1"/>
    <property type="molecule type" value="Genomic_DNA"/>
</dbReference>
<dbReference type="InterPro" id="IPR050389">
    <property type="entry name" value="LysR-type_TF"/>
</dbReference>
<dbReference type="InterPro" id="IPR036390">
    <property type="entry name" value="WH_DNA-bd_sf"/>
</dbReference>
<protein>
    <submittedName>
        <fullName evidence="6">Transcriptional regulator, LysR family</fullName>
    </submittedName>
</protein>
<keyword evidence="2" id="KW-0805">Transcription regulation</keyword>
<dbReference type="Pfam" id="PF03466">
    <property type="entry name" value="LysR_substrate"/>
    <property type="match status" value="1"/>
</dbReference>
<evidence type="ECO:0000259" key="5">
    <source>
        <dbReference type="PROSITE" id="PS50931"/>
    </source>
</evidence>
<dbReference type="PROSITE" id="PS50931">
    <property type="entry name" value="HTH_LYSR"/>
    <property type="match status" value="1"/>
</dbReference>
<dbReference type="SUPFAM" id="SSF46785">
    <property type="entry name" value="Winged helix' DNA-binding domain"/>
    <property type="match status" value="1"/>
</dbReference>
<dbReference type="Pfam" id="PF00126">
    <property type="entry name" value="HTH_1"/>
    <property type="match status" value="1"/>
</dbReference>
<evidence type="ECO:0000256" key="3">
    <source>
        <dbReference type="ARBA" id="ARBA00023125"/>
    </source>
</evidence>
<gene>
    <name evidence="6" type="ORF">SAMN05444352_12715</name>
</gene>
<keyword evidence="4" id="KW-0804">Transcription</keyword>
<proteinExistence type="inferred from homology"/>
<evidence type="ECO:0000313" key="6">
    <source>
        <dbReference type="EMBL" id="SNT17786.1"/>
    </source>
</evidence>
<dbReference type="PANTHER" id="PTHR30118">
    <property type="entry name" value="HTH-TYPE TRANSCRIPTIONAL REGULATOR LEUO-RELATED"/>
    <property type="match status" value="1"/>
</dbReference>
<dbReference type="AlphaFoldDB" id="A0A239KHC0"/>
<dbReference type="RefSeq" id="WP_212555925.1">
    <property type="nucleotide sequence ID" value="NZ_FZOL01000027.1"/>
</dbReference>
<reference evidence="7" key="1">
    <citation type="submission" date="2017-06" db="EMBL/GenBank/DDBJ databases">
        <authorList>
            <person name="Varghese N."/>
            <person name="Submissions S."/>
        </authorList>
    </citation>
    <scope>NUCLEOTIDE SEQUENCE [LARGE SCALE GENOMIC DNA]</scope>
    <source>
        <strain evidence="7">DSM 22348</strain>
    </source>
</reference>
<evidence type="ECO:0000256" key="2">
    <source>
        <dbReference type="ARBA" id="ARBA00023015"/>
    </source>
</evidence>
<accession>A0A239KHC0</accession>
<dbReference type="GO" id="GO:0003677">
    <property type="term" value="F:DNA binding"/>
    <property type="evidence" value="ECO:0007669"/>
    <property type="project" value="UniProtKB-KW"/>
</dbReference>
<sequence length="310" mass="33611">MPGIAVHDSLRRLDLNLLVTLDALLAELNVTRAAQRLHLAQPTVSVQLARLRDLLDDPLLLPGPRGMRPTARAETLRAPLRQALEALHQAIAPAQGFDPGAATQTWRLAATDYGASTILLPALARIRAAAPASRLAVLDLQPAAMVRQAELGEIDMAFHIAERAPPQLRQRSLFVEHYVLVGRVDHPGLRRKPTLKQFCALEQVIVSPDGGGFHGPTDTALAERGLSRQVVLSVPHFMLLAAVLASSDLVAMVPQRLVLDDPRLKVVEAPLAVRGFEMMMLWPERVHRDPGHQWLRGVIAGCVGDGPVGG</sequence>
<dbReference type="Gene3D" id="3.40.190.10">
    <property type="entry name" value="Periplasmic binding protein-like II"/>
    <property type="match status" value="2"/>
</dbReference>
<feature type="domain" description="HTH lysR-type" evidence="5">
    <location>
        <begin position="13"/>
        <end position="70"/>
    </location>
</feature>
<comment type="similarity">
    <text evidence="1">Belongs to the LysR transcriptional regulatory family.</text>
</comment>
<dbReference type="GO" id="GO:0003700">
    <property type="term" value="F:DNA-binding transcription factor activity"/>
    <property type="evidence" value="ECO:0007669"/>
    <property type="project" value="InterPro"/>
</dbReference>
<keyword evidence="3" id="KW-0238">DNA-binding</keyword>
<dbReference type="SUPFAM" id="SSF53850">
    <property type="entry name" value="Periplasmic binding protein-like II"/>
    <property type="match status" value="1"/>
</dbReference>
<organism evidence="6 7">
    <name type="scientific">Pseudomonas japonica</name>
    <dbReference type="NCBI Taxonomy" id="256466"/>
    <lineage>
        <taxon>Bacteria</taxon>
        <taxon>Pseudomonadati</taxon>
        <taxon>Pseudomonadota</taxon>
        <taxon>Gammaproteobacteria</taxon>
        <taxon>Pseudomonadales</taxon>
        <taxon>Pseudomonadaceae</taxon>
        <taxon>Pseudomonas</taxon>
    </lineage>
</organism>